<feature type="domain" description="Glycoside hydrolase family 2 immunoglobulin-like beta-sandwich" evidence="5">
    <location>
        <begin position="232"/>
        <end position="358"/>
    </location>
</feature>
<evidence type="ECO:0000256" key="1">
    <source>
        <dbReference type="ARBA" id="ARBA00007401"/>
    </source>
</evidence>
<dbReference type="Gene3D" id="2.60.40.10">
    <property type="entry name" value="Immunoglobulins"/>
    <property type="match status" value="1"/>
</dbReference>
<dbReference type="InterPro" id="IPR006101">
    <property type="entry name" value="Glyco_hydro_2"/>
</dbReference>
<comment type="similarity">
    <text evidence="1">Belongs to the glycosyl hydrolase 2 family.</text>
</comment>
<dbReference type="Gene3D" id="3.20.20.80">
    <property type="entry name" value="Glycosidases"/>
    <property type="match status" value="1"/>
</dbReference>
<evidence type="ECO:0000259" key="6">
    <source>
        <dbReference type="Pfam" id="PF02836"/>
    </source>
</evidence>
<accession>A0ABT6FMQ7</accession>
<evidence type="ECO:0000313" key="8">
    <source>
        <dbReference type="EMBL" id="MDG3584546.1"/>
    </source>
</evidence>
<organism evidence="8 9">
    <name type="scientific">Galbibacter pacificus</name>
    <dbReference type="NCBI Taxonomy" id="2996052"/>
    <lineage>
        <taxon>Bacteria</taxon>
        <taxon>Pseudomonadati</taxon>
        <taxon>Bacteroidota</taxon>
        <taxon>Flavobacteriia</taxon>
        <taxon>Flavobacteriales</taxon>
        <taxon>Flavobacteriaceae</taxon>
        <taxon>Galbibacter</taxon>
    </lineage>
</organism>
<dbReference type="RefSeq" id="WP_277898306.1">
    <property type="nucleotide sequence ID" value="NZ_JAPMUA010000001.1"/>
</dbReference>
<dbReference type="PANTHER" id="PTHR42732">
    <property type="entry name" value="BETA-GALACTOSIDASE"/>
    <property type="match status" value="1"/>
</dbReference>
<dbReference type="InterPro" id="IPR017853">
    <property type="entry name" value="GH"/>
</dbReference>
<dbReference type="InterPro" id="IPR051913">
    <property type="entry name" value="GH2_Domain-Containing"/>
</dbReference>
<dbReference type="Pfam" id="PF02836">
    <property type="entry name" value="Glyco_hydro_2_C"/>
    <property type="match status" value="1"/>
</dbReference>
<feature type="signal peptide" evidence="4">
    <location>
        <begin position="1"/>
        <end position="29"/>
    </location>
</feature>
<feature type="chain" id="PRO_5046626619" description="Beta-galactosidase" evidence="4">
    <location>
        <begin position="30"/>
        <end position="1089"/>
    </location>
</feature>
<feature type="domain" description="Glycoside hydrolase family 2 catalytic" evidence="6">
    <location>
        <begin position="361"/>
        <end position="518"/>
    </location>
</feature>
<sequence>MIENKIFFKVLFSCTLTFALCFISIEIRAQDQTYNKVFNPVKGMVRTYEKPYRDEISLNGKWKFMPVMAKDTSMFIRPDVFQWENTPLKIPSPWNVNSFAGQKGGDFVTYPSYPKSWESASIGWMQKEFEIPEYWLGNKLILHFKAIAGYAKIYVNGNFVGENLDIFFSTIVDVSKYLKEGKNVLTVGIAKASLTDDQGRYGRRNYIAGSFWGQHIAGIWQDVSLIKVPQINISDVYIQPKVSKDELTLAIKLKNNGHKDEKIKLQTSIQVWNRPQPLSIDNLAEIDGLEKEVFSIKYPQLINIAVGDSVVVYLHTKVDGRLQYWTPDTPNLYGAVVKLTKASDNTVLDQKYTRFGWREFKIRGQNLYLNGRPIELKGDSWHFMGIPQMTRRYAWGWFKMLKDAKANAVRLHAQPFPDFYLDMADEMGICVLDETAIWSSDGGPRMDSEAYWTSAKSHVKNLVLRDRNHPAVFGWSVCNETLPVAIHVFHAPETIIQRQITEINNWISIVRETDSTRNWISGDGETMKPTHLPTVIGHYGNEESMKEWSTMGKPWGIGETGMAYYGTPKQVATVNGNRAYESQLGRMEGLATEAYKLLNLQKKYNAVYRSIFNIIWYGLKPLPLGLDNTSRSATLEDGIFFTAYKEGQPGVQPERLGPYTTTLNPGYDPNLPLYEPWPLFEAVRAANSNDEFVIGDNPIEKNFNQSSAPAPRSTFIVSGEQSRIYSYLTDLGVNKVSYKRAGIVIVDATNPGDIIKAKKYIQNGVRKNKTFLIMGIHPGAISWLTESVPFPIKITNRKATSFLLGKPDIINMNINNEDLYFSELVKNPVMENGLFIDSPQAVSIIEASNTDWALWNGQAEYQKTAAVYKNELLKKESGIALYKVDTGRGVYYLTTLKLLDLRNNADWLIKKMLSNLGVTFNELSVKDLSVMDNDGVIDRALYLEEGSQILNMDIENINEDIITEKVVTSNNSGYIKIPYEKSKSNSYLSFWVDSPRSLKNLLIEPDMPRLDLIISGQEQYVIKINNEALDMRKGRQNSFKGLPLEKGWNHIQIYPEGKNTKVPIKIEIKSSKKGFLNKIKTSLINQNNN</sequence>
<dbReference type="SUPFAM" id="SSF49785">
    <property type="entry name" value="Galactose-binding domain-like"/>
    <property type="match status" value="1"/>
</dbReference>
<dbReference type="SUPFAM" id="SSF51445">
    <property type="entry name" value="(Trans)glycosidases"/>
    <property type="match status" value="1"/>
</dbReference>
<dbReference type="Proteomes" id="UP001153642">
    <property type="component" value="Unassembled WGS sequence"/>
</dbReference>
<gene>
    <name evidence="8" type="ORF">OSR52_01610</name>
</gene>
<evidence type="ECO:0008006" key="10">
    <source>
        <dbReference type="Google" id="ProtNLM"/>
    </source>
</evidence>
<evidence type="ECO:0000256" key="2">
    <source>
        <dbReference type="ARBA" id="ARBA00022801"/>
    </source>
</evidence>
<keyword evidence="2" id="KW-0378">Hydrolase</keyword>
<dbReference type="PANTHER" id="PTHR42732:SF1">
    <property type="entry name" value="BETA-MANNOSIDASE"/>
    <property type="match status" value="1"/>
</dbReference>
<dbReference type="InterPro" id="IPR036156">
    <property type="entry name" value="Beta-gal/glucu_dom_sf"/>
</dbReference>
<reference evidence="8" key="1">
    <citation type="submission" date="2022-11" db="EMBL/GenBank/DDBJ databases">
        <title>High-quality draft genome sequence of Galbibacter sp. strain CMA-7.</title>
        <authorList>
            <person name="Wei L."/>
            <person name="Dong C."/>
            <person name="Shao Z."/>
        </authorList>
    </citation>
    <scope>NUCLEOTIDE SEQUENCE</scope>
    <source>
        <strain evidence="8">CMA-7</strain>
    </source>
</reference>
<keyword evidence="3" id="KW-0326">Glycosidase</keyword>
<dbReference type="InterPro" id="IPR006103">
    <property type="entry name" value="Glyco_hydro_2_cat"/>
</dbReference>
<dbReference type="Pfam" id="PF00703">
    <property type="entry name" value="Glyco_hydro_2"/>
    <property type="match status" value="1"/>
</dbReference>
<dbReference type="SUPFAM" id="SSF49303">
    <property type="entry name" value="beta-Galactosidase/glucuronidase domain"/>
    <property type="match status" value="1"/>
</dbReference>
<comment type="caution">
    <text evidence="8">The sequence shown here is derived from an EMBL/GenBank/DDBJ whole genome shotgun (WGS) entry which is preliminary data.</text>
</comment>
<proteinExistence type="inferred from homology"/>
<evidence type="ECO:0000256" key="4">
    <source>
        <dbReference type="SAM" id="SignalP"/>
    </source>
</evidence>
<dbReference type="InterPro" id="IPR013783">
    <property type="entry name" value="Ig-like_fold"/>
</dbReference>
<dbReference type="Pfam" id="PF02837">
    <property type="entry name" value="Glyco_hydro_2_N"/>
    <property type="match status" value="1"/>
</dbReference>
<dbReference type="InterPro" id="IPR006102">
    <property type="entry name" value="Ig-like_GH2"/>
</dbReference>
<dbReference type="Gene3D" id="2.60.120.260">
    <property type="entry name" value="Galactose-binding domain-like"/>
    <property type="match status" value="1"/>
</dbReference>
<dbReference type="InterPro" id="IPR008979">
    <property type="entry name" value="Galactose-bd-like_sf"/>
</dbReference>
<keyword evidence="4" id="KW-0732">Signal</keyword>
<dbReference type="PRINTS" id="PR00132">
    <property type="entry name" value="GLHYDRLASE2"/>
</dbReference>
<keyword evidence="9" id="KW-1185">Reference proteome</keyword>
<feature type="domain" description="Glycosyl hydrolases family 2 sugar binding" evidence="7">
    <location>
        <begin position="57"/>
        <end position="229"/>
    </location>
</feature>
<evidence type="ECO:0000256" key="3">
    <source>
        <dbReference type="ARBA" id="ARBA00023295"/>
    </source>
</evidence>
<evidence type="ECO:0000259" key="7">
    <source>
        <dbReference type="Pfam" id="PF02837"/>
    </source>
</evidence>
<dbReference type="EMBL" id="JAPMUA010000001">
    <property type="protein sequence ID" value="MDG3584546.1"/>
    <property type="molecule type" value="Genomic_DNA"/>
</dbReference>
<name>A0ABT6FMQ7_9FLAO</name>
<evidence type="ECO:0000259" key="5">
    <source>
        <dbReference type="Pfam" id="PF00703"/>
    </source>
</evidence>
<dbReference type="InterPro" id="IPR006104">
    <property type="entry name" value="Glyco_hydro_2_N"/>
</dbReference>
<evidence type="ECO:0000313" key="9">
    <source>
        <dbReference type="Proteomes" id="UP001153642"/>
    </source>
</evidence>
<protein>
    <recommendedName>
        <fullName evidence="10">Beta-galactosidase</fullName>
    </recommendedName>
</protein>